<dbReference type="Proteomes" id="UP001151760">
    <property type="component" value="Unassembled WGS sequence"/>
</dbReference>
<reference evidence="2" key="2">
    <citation type="submission" date="2022-01" db="EMBL/GenBank/DDBJ databases">
        <authorList>
            <person name="Yamashiro T."/>
            <person name="Shiraishi A."/>
            <person name="Satake H."/>
            <person name="Nakayama K."/>
        </authorList>
    </citation>
    <scope>NUCLEOTIDE SEQUENCE</scope>
</reference>
<feature type="transmembrane region" description="Helical" evidence="1">
    <location>
        <begin position="6"/>
        <end position="26"/>
    </location>
</feature>
<reference evidence="2" key="1">
    <citation type="journal article" date="2022" name="Int. J. Mol. Sci.">
        <title>Draft Genome of Tanacetum Coccineum: Genomic Comparison of Closely Related Tanacetum-Family Plants.</title>
        <authorList>
            <person name="Yamashiro T."/>
            <person name="Shiraishi A."/>
            <person name="Nakayama K."/>
            <person name="Satake H."/>
        </authorList>
    </citation>
    <scope>NUCLEOTIDE SEQUENCE</scope>
</reference>
<keyword evidence="1" id="KW-0812">Transmembrane</keyword>
<evidence type="ECO:0000313" key="2">
    <source>
        <dbReference type="EMBL" id="GJS67120.1"/>
    </source>
</evidence>
<dbReference type="PANTHER" id="PTHR46890:SF50">
    <property type="entry name" value="RNA-DIRECTED DNA POLYMERASE, EUKARYOTA, REVERSE TRANSCRIPTASE ZINC-BINDING DOMAIN PROTEIN-RELATED"/>
    <property type="match status" value="1"/>
</dbReference>
<feature type="non-terminal residue" evidence="2">
    <location>
        <position position="126"/>
    </location>
</feature>
<gene>
    <name evidence="2" type="ORF">Tco_0681684</name>
</gene>
<dbReference type="InterPro" id="IPR052343">
    <property type="entry name" value="Retrotransposon-Effector_Assoc"/>
</dbReference>
<dbReference type="EMBL" id="BQNB010009696">
    <property type="protein sequence ID" value="GJS67120.1"/>
    <property type="molecule type" value="Genomic_DNA"/>
</dbReference>
<keyword evidence="1" id="KW-1133">Transmembrane helix</keyword>
<keyword evidence="1" id="KW-0472">Membrane</keyword>
<accession>A0ABQ4XQM8</accession>
<keyword evidence="3" id="KW-1185">Reference proteome</keyword>
<proteinExistence type="predicted"/>
<organism evidence="2 3">
    <name type="scientific">Tanacetum coccineum</name>
    <dbReference type="NCBI Taxonomy" id="301880"/>
    <lineage>
        <taxon>Eukaryota</taxon>
        <taxon>Viridiplantae</taxon>
        <taxon>Streptophyta</taxon>
        <taxon>Embryophyta</taxon>
        <taxon>Tracheophyta</taxon>
        <taxon>Spermatophyta</taxon>
        <taxon>Magnoliopsida</taxon>
        <taxon>eudicotyledons</taxon>
        <taxon>Gunneridae</taxon>
        <taxon>Pentapetalae</taxon>
        <taxon>asterids</taxon>
        <taxon>campanulids</taxon>
        <taxon>Asterales</taxon>
        <taxon>Asteraceae</taxon>
        <taxon>Asteroideae</taxon>
        <taxon>Anthemideae</taxon>
        <taxon>Anthemidinae</taxon>
        <taxon>Tanacetum</taxon>
    </lineage>
</organism>
<dbReference type="PANTHER" id="PTHR46890">
    <property type="entry name" value="NON-LTR RETROLELEMENT REVERSE TRANSCRIPTASE-LIKE PROTEIN-RELATED"/>
    <property type="match status" value="1"/>
</dbReference>
<sequence length="126" mass="14263">MLDLFILVYLIYLARGGISFLGLRLVDFEKAYDSIRWGYLIEIMEHMGFGDRWCKWVIACLKSSSISVLVNGSPTKEFMMEQGVRPGDLLSLFLFILAAEGLNALLNDAVDKDILRGVHVDEDDLM</sequence>
<evidence type="ECO:0000313" key="3">
    <source>
        <dbReference type="Proteomes" id="UP001151760"/>
    </source>
</evidence>
<evidence type="ECO:0000256" key="1">
    <source>
        <dbReference type="SAM" id="Phobius"/>
    </source>
</evidence>
<protein>
    <submittedName>
        <fullName evidence="2">Cysteine-rich receptor-like protein kinase</fullName>
    </submittedName>
</protein>
<comment type="caution">
    <text evidence="2">The sequence shown here is derived from an EMBL/GenBank/DDBJ whole genome shotgun (WGS) entry which is preliminary data.</text>
</comment>
<name>A0ABQ4XQM8_9ASTR</name>